<feature type="chain" id="PRO_5047411406" evidence="9">
    <location>
        <begin position="22"/>
        <end position="180"/>
    </location>
</feature>
<dbReference type="SUPFAM" id="SSF50882">
    <property type="entry name" value="beta-Barrel protease inhibitors"/>
    <property type="match status" value="1"/>
</dbReference>
<keyword evidence="7" id="KW-0449">Lipoprotein</keyword>
<feature type="domain" description="Alkaline proteinase inhibitor/ Outer membrane lipoprotein Omp19" evidence="10">
    <location>
        <begin position="90"/>
        <end position="180"/>
    </location>
</feature>
<evidence type="ECO:0000256" key="6">
    <source>
        <dbReference type="ARBA" id="ARBA00023237"/>
    </source>
</evidence>
<comment type="caution">
    <text evidence="11">The sequence shown here is derived from an EMBL/GenBank/DDBJ whole genome shotgun (WGS) entry which is preliminary data.</text>
</comment>
<comment type="similarity">
    <text evidence="2">Belongs to the rhizobiaceae omp19 lipoprotein family.</text>
</comment>
<evidence type="ECO:0000256" key="2">
    <source>
        <dbReference type="ARBA" id="ARBA00007138"/>
    </source>
</evidence>
<dbReference type="InterPro" id="IPR021140">
    <property type="entry name" value="Inh/Omp19"/>
</dbReference>
<evidence type="ECO:0000259" key="10">
    <source>
        <dbReference type="Pfam" id="PF02974"/>
    </source>
</evidence>
<dbReference type="Gene3D" id="2.40.128.10">
    <property type="match status" value="1"/>
</dbReference>
<keyword evidence="11" id="KW-0646">Protease inhibitor</keyword>
<reference evidence="11 12" key="1">
    <citation type="submission" date="2022-09" db="EMBL/GenBank/DDBJ databases">
        <title>Chelativorans salina sp. nov., a novel slightly halophilic bacterium isolated from a saline lake sediment enrichment.</title>
        <authorList>
            <person name="Gao L."/>
            <person name="Fang B.-Z."/>
            <person name="Li W.-J."/>
        </authorList>
    </citation>
    <scope>NUCLEOTIDE SEQUENCE [LARGE SCALE GENOMIC DNA]</scope>
    <source>
        <strain evidence="11 12">EGI FJ00035</strain>
    </source>
</reference>
<evidence type="ECO:0000256" key="9">
    <source>
        <dbReference type="SAM" id="SignalP"/>
    </source>
</evidence>
<proteinExistence type="inferred from homology"/>
<feature type="compositionally biased region" description="Low complexity" evidence="8">
    <location>
        <begin position="55"/>
        <end position="64"/>
    </location>
</feature>
<evidence type="ECO:0000256" key="8">
    <source>
        <dbReference type="SAM" id="MobiDB-lite"/>
    </source>
</evidence>
<dbReference type="GO" id="GO:0030414">
    <property type="term" value="F:peptidase inhibitor activity"/>
    <property type="evidence" value="ECO:0007669"/>
    <property type="project" value="UniProtKB-KW"/>
</dbReference>
<dbReference type="Proteomes" id="UP001320831">
    <property type="component" value="Unassembled WGS sequence"/>
</dbReference>
<evidence type="ECO:0000256" key="7">
    <source>
        <dbReference type="ARBA" id="ARBA00023288"/>
    </source>
</evidence>
<keyword evidence="5" id="KW-0564">Palmitate</keyword>
<dbReference type="Pfam" id="PF02974">
    <property type="entry name" value="Inh"/>
    <property type="match status" value="1"/>
</dbReference>
<dbReference type="RefSeq" id="WP_260904671.1">
    <property type="nucleotide sequence ID" value="NZ_JAOCZP010000004.1"/>
</dbReference>
<evidence type="ECO:0000313" key="12">
    <source>
        <dbReference type="Proteomes" id="UP001320831"/>
    </source>
</evidence>
<evidence type="ECO:0000256" key="5">
    <source>
        <dbReference type="ARBA" id="ARBA00023139"/>
    </source>
</evidence>
<protein>
    <submittedName>
        <fullName evidence="11">Protease inhibitor Inh/omp19 family protein</fullName>
    </submittedName>
</protein>
<evidence type="ECO:0000313" key="11">
    <source>
        <dbReference type="EMBL" id="MCT7376614.1"/>
    </source>
</evidence>
<keyword evidence="3 9" id="KW-0732">Signal</keyword>
<dbReference type="InterPro" id="IPR016085">
    <property type="entry name" value="Protease_inh_B-barrel_dom"/>
</dbReference>
<feature type="region of interest" description="Disordered" evidence="8">
    <location>
        <begin position="26"/>
        <end position="68"/>
    </location>
</feature>
<name>A0ABT2LQA1_9HYPH</name>
<sequence length="180" mass="18054">MPHTKTGILAISLLALGLAGCQSSRFGPAQTSPAPLRPAPSGTVSGSQLPPPTAPADAGAFPAAPNQPGTDVAALDPGAQAAAAAAAPEIDKNSLLGSWAVNSSGSSCQMFLTLTKYGNASRGGTRGCSGVLADMRGWDLAGKQLEIYNDAGDTIARLYSSGNERLDGQTTTGMPVSLSR</sequence>
<evidence type="ECO:0000256" key="4">
    <source>
        <dbReference type="ARBA" id="ARBA00023136"/>
    </source>
</evidence>
<dbReference type="PROSITE" id="PS51257">
    <property type="entry name" value="PROKAR_LIPOPROTEIN"/>
    <property type="match status" value="1"/>
</dbReference>
<organism evidence="11 12">
    <name type="scientific">Chelativorans salis</name>
    <dbReference type="NCBI Taxonomy" id="2978478"/>
    <lineage>
        <taxon>Bacteria</taxon>
        <taxon>Pseudomonadati</taxon>
        <taxon>Pseudomonadota</taxon>
        <taxon>Alphaproteobacteria</taxon>
        <taxon>Hyphomicrobiales</taxon>
        <taxon>Phyllobacteriaceae</taxon>
        <taxon>Chelativorans</taxon>
    </lineage>
</organism>
<comment type="subcellular location">
    <subcellularLocation>
        <location evidence="1">Cell outer membrane</location>
        <topology evidence="1">Lipid-anchor</topology>
    </subcellularLocation>
</comment>
<gene>
    <name evidence="11" type="ORF">N5A92_16385</name>
</gene>
<keyword evidence="12" id="KW-1185">Reference proteome</keyword>
<dbReference type="PIRSF" id="PIRSF034005">
    <property type="entry name" value="OM_lipoprot_Omp19_bac"/>
    <property type="match status" value="1"/>
</dbReference>
<accession>A0ABT2LQA1</accession>
<dbReference type="InterPro" id="IPR010571">
    <property type="entry name" value="OM_lipoprot_Omp19_bac"/>
</dbReference>
<dbReference type="EMBL" id="JAOCZP010000004">
    <property type="protein sequence ID" value="MCT7376614.1"/>
    <property type="molecule type" value="Genomic_DNA"/>
</dbReference>
<keyword evidence="4" id="KW-0472">Membrane</keyword>
<keyword evidence="6" id="KW-0998">Cell outer membrane</keyword>
<evidence type="ECO:0000256" key="3">
    <source>
        <dbReference type="ARBA" id="ARBA00022729"/>
    </source>
</evidence>
<feature type="signal peptide" evidence="9">
    <location>
        <begin position="1"/>
        <end position="21"/>
    </location>
</feature>
<evidence type="ECO:0000256" key="1">
    <source>
        <dbReference type="ARBA" id="ARBA00004459"/>
    </source>
</evidence>